<dbReference type="GO" id="GO:0005739">
    <property type="term" value="C:mitochondrion"/>
    <property type="evidence" value="ECO:0007669"/>
    <property type="project" value="TreeGrafter"/>
</dbReference>
<comment type="caution">
    <text evidence="4">The sequence shown here is derived from an EMBL/GenBank/DDBJ whole genome shotgun (WGS) entry which is preliminary data.</text>
</comment>
<gene>
    <name evidence="4" type="ORF">AFUS01_LOCUS16295</name>
</gene>
<dbReference type="Pfam" id="PF14881">
    <property type="entry name" value="Tubulin_3"/>
    <property type="match status" value="1"/>
</dbReference>
<sequence length="569" mass="63506">MEDGDLQCHEIITLQVGNYANYVGAHFFNLQNPERNGDSEINPHVLWRQVSARQNHPRWSPRLITFDLKNNYFRTTQFESTSDPSNSLEEVSKGVLWDGSIQTFDQRGSFEASPQENNKESGNEKDKDRREQGGTLGAAKSSEINRVRGQVKNWVDFTQWRLHSPETSKFSVGNFSHNPTLGTLSNYGQGLQIFKSMEETVTDTIRRYAEDADYFQGFHILADQQDGFGGIASGILEHISDEYDKKTSFTFGLSSPTVAGGKEQFPDLMLRLLNSSLSWNSFSLHSSVFSSIGLSKNLFQSNPEPVVLPHVTYDPSSSLESSSVLAAALDTLTSPYRMKEPKISLPEIVSLLNAYGHKMAVIGMAFPFSLFNETTLFDTLRVDGLNGLRSLTPGVQLNLEKNIGNFFVPRGFRPQQVIQRRQDGRAEGLQEQQGRGITNAESCLEVYSQETFPKSVNVVRSVQTPFKLSHPFPVLFDHKVLESLKISGSRAPSIVGESWEVPTIGSAHNSPAAGETLQRLIDVLDGRGKNFLRGGSILSENLDMEFDDYQESLNNLKVLRDAYLPDSTL</sequence>
<dbReference type="AlphaFoldDB" id="A0A8J2JXZ4"/>
<protein>
    <submittedName>
        <fullName evidence="4">Uncharacterized protein</fullName>
    </submittedName>
</protein>
<reference evidence="4" key="1">
    <citation type="submission" date="2021-06" db="EMBL/GenBank/DDBJ databases">
        <authorList>
            <person name="Hodson N. C."/>
            <person name="Mongue J. A."/>
            <person name="Jaron S. K."/>
        </authorList>
    </citation>
    <scope>NUCLEOTIDE SEQUENCE</scope>
</reference>
<accession>A0A8J2JXZ4</accession>
<feature type="domain" description="Misato Segment II tubulin-like" evidence="2">
    <location>
        <begin position="9"/>
        <end position="106"/>
    </location>
</feature>
<keyword evidence="5" id="KW-1185">Reference proteome</keyword>
<feature type="compositionally biased region" description="Basic and acidic residues" evidence="1">
    <location>
        <begin position="117"/>
        <end position="132"/>
    </location>
</feature>
<organism evidence="4 5">
    <name type="scientific">Allacma fusca</name>
    <dbReference type="NCBI Taxonomy" id="39272"/>
    <lineage>
        <taxon>Eukaryota</taxon>
        <taxon>Metazoa</taxon>
        <taxon>Ecdysozoa</taxon>
        <taxon>Arthropoda</taxon>
        <taxon>Hexapoda</taxon>
        <taxon>Collembola</taxon>
        <taxon>Symphypleona</taxon>
        <taxon>Sminthuridae</taxon>
        <taxon>Allacma</taxon>
    </lineage>
</organism>
<evidence type="ECO:0000313" key="5">
    <source>
        <dbReference type="Proteomes" id="UP000708208"/>
    </source>
</evidence>
<evidence type="ECO:0000313" key="4">
    <source>
        <dbReference type="EMBL" id="CAG7727454.1"/>
    </source>
</evidence>
<feature type="compositionally biased region" description="Polar residues" evidence="1">
    <location>
        <begin position="107"/>
        <end position="116"/>
    </location>
</feature>
<dbReference type="GO" id="GO:0007005">
    <property type="term" value="P:mitochondrion organization"/>
    <property type="evidence" value="ECO:0007669"/>
    <property type="project" value="InterPro"/>
</dbReference>
<dbReference type="OrthoDB" id="271881at2759"/>
<dbReference type="PANTHER" id="PTHR13391">
    <property type="entry name" value="MITOCHONDRIAL DISTRIBUTION REGULATOR MISATO"/>
    <property type="match status" value="1"/>
</dbReference>
<feature type="domain" description="DML1/Misato tubulin" evidence="3">
    <location>
        <begin position="150"/>
        <end position="337"/>
    </location>
</feature>
<evidence type="ECO:0000256" key="1">
    <source>
        <dbReference type="SAM" id="MobiDB-lite"/>
    </source>
</evidence>
<evidence type="ECO:0000259" key="3">
    <source>
        <dbReference type="Pfam" id="PF14881"/>
    </source>
</evidence>
<dbReference type="InterPro" id="IPR029209">
    <property type="entry name" value="DML1/Misato_tubulin"/>
</dbReference>
<evidence type="ECO:0000259" key="2">
    <source>
        <dbReference type="Pfam" id="PF10644"/>
    </source>
</evidence>
<name>A0A8J2JXZ4_9HEXA</name>
<dbReference type="InterPro" id="IPR019605">
    <property type="entry name" value="Misato_II_tubulin-like"/>
</dbReference>
<dbReference type="InterPro" id="IPR049942">
    <property type="entry name" value="DML1/Misato"/>
</dbReference>
<feature type="region of interest" description="Disordered" evidence="1">
    <location>
        <begin position="107"/>
        <end position="142"/>
    </location>
</feature>
<dbReference type="Pfam" id="PF10644">
    <property type="entry name" value="Misat_Tub_SegII"/>
    <property type="match status" value="1"/>
</dbReference>
<dbReference type="EMBL" id="CAJVCH010148643">
    <property type="protein sequence ID" value="CAG7727454.1"/>
    <property type="molecule type" value="Genomic_DNA"/>
</dbReference>
<proteinExistence type="predicted"/>
<dbReference type="Proteomes" id="UP000708208">
    <property type="component" value="Unassembled WGS sequence"/>
</dbReference>
<dbReference type="PANTHER" id="PTHR13391:SF0">
    <property type="entry name" value="PROTEIN MISATO HOMOLOG 1"/>
    <property type="match status" value="1"/>
</dbReference>